<comment type="caution">
    <text evidence="5">The sequence shown here is derived from an EMBL/GenBank/DDBJ whole genome shotgun (WGS) entry which is preliminary data.</text>
</comment>
<proteinExistence type="inferred from homology"/>
<dbReference type="PROSITE" id="PS00181">
    <property type="entry name" value="GLNA_ATP"/>
    <property type="match status" value="1"/>
</dbReference>
<dbReference type="PANTHER" id="PTHR42974">
    <property type="entry name" value="GLUTAMINE SYNTHETASE"/>
    <property type="match status" value="1"/>
</dbReference>
<name>A0ABR4MZR7_9FUNG</name>
<dbReference type="PROSITE" id="PS51987">
    <property type="entry name" value="GS_CATALYTIC"/>
    <property type="match status" value="1"/>
</dbReference>
<dbReference type="Gene3D" id="1.20.120.1560">
    <property type="match status" value="1"/>
</dbReference>
<comment type="similarity">
    <text evidence="1 2">Belongs to the glutamine synthetase family.</text>
</comment>
<sequence>MNARVAAASAAFSRPPRSVEWPRASPATAGDNHVLVSEIFGQNVFTLKTLESVLPKPVFAHFVNQVKGLAPIDKPTADAVAHAARVWAMARGATHFSHWFQPQNGTTAEKHDSFLTLKTSVNNGLEEARAIDALSGSQLLQSEPDASSFPSGGVRSTFEARGYTIWDTSSPMFVRAGPHGTATLFIPSVYISFNGEALDEKTTLLRSCDALSVAAVRLLRIMGDADVARVRTTLGTEQEFFLVDRGTYRLRPDLKITGRTVMGAAPPKHQQLEDHYFGKMPSRVIACMSECELELYKLGVPIKTRHNEVAPNQFEVAPIFEDASVAVDHNLLLMATLHEVAHRHGLKVLFHEKPFKGINGSGKHCNWSMATDSGDNLLDPTANPEKNPRFLLFLVAVLDAVNRHGALLRATIASASNEHRLGAHEAPPGIVSVFLGDHLAEVLDAVAEGRPVKSLVAPSHQAVRLGGTVLDLKVASLPTIARDLTDRNRTSPFAFTGNKFEFRAVGSSQSPSFPTAVLNAAVAESLTAIADTLEARKGGAATASTSDVMDVVQELIKTTKRIRFEGNNYSQEWAAEAARRGLPNIKSSPVAFKKLLEPEHMNVLVKQGIMSEAEVKARYHILVDKYVKDQMIEANTVKDMVRTRVLPGVFSFSKGLAESVAAHKTAGIDVDSLAEKRTLERVAGMTTKLFDAADELEREIAAVEALADEEAAAEMAGRVLTVAIGHVREAADALEAVVGDSHWPFPKYADLLF</sequence>
<dbReference type="Pfam" id="PF18318">
    <property type="entry name" value="Gln-synt_C-ter"/>
    <property type="match status" value="1"/>
</dbReference>
<reference evidence="5 6" key="1">
    <citation type="submission" date="2023-09" db="EMBL/GenBank/DDBJ databases">
        <title>Pangenome analysis of Batrachochytrium dendrobatidis and related Chytrids.</title>
        <authorList>
            <person name="Yacoub M.N."/>
            <person name="Stajich J.E."/>
            <person name="James T.Y."/>
        </authorList>
    </citation>
    <scope>NUCLEOTIDE SEQUENCE [LARGE SCALE GENOMIC DNA]</scope>
    <source>
        <strain evidence="5 6">JEL0888</strain>
    </source>
</reference>
<evidence type="ECO:0000256" key="1">
    <source>
        <dbReference type="PROSITE-ProRule" id="PRU01330"/>
    </source>
</evidence>
<dbReference type="InterPro" id="IPR008147">
    <property type="entry name" value="Gln_synt_N"/>
</dbReference>
<evidence type="ECO:0008006" key="7">
    <source>
        <dbReference type="Google" id="ProtNLM"/>
    </source>
</evidence>
<dbReference type="PANTHER" id="PTHR42974:SF1">
    <property type="entry name" value="TYPE-3 GLUTAMINE SYNTHETASE"/>
    <property type="match status" value="1"/>
</dbReference>
<dbReference type="Proteomes" id="UP001527925">
    <property type="component" value="Unassembled WGS sequence"/>
</dbReference>
<keyword evidence="6" id="KW-1185">Reference proteome</keyword>
<dbReference type="InterPro" id="IPR027303">
    <property type="entry name" value="Gln_synth_gly_rich_site"/>
</dbReference>
<feature type="domain" description="GS catalytic" evidence="4">
    <location>
        <begin position="200"/>
        <end position="645"/>
    </location>
</feature>
<feature type="domain" description="GS beta-grasp" evidence="3">
    <location>
        <begin position="94"/>
        <end position="195"/>
    </location>
</feature>
<dbReference type="SUPFAM" id="SSF55931">
    <property type="entry name" value="Glutamine synthetase/guanido kinase"/>
    <property type="match status" value="1"/>
</dbReference>
<dbReference type="InterPro" id="IPR014746">
    <property type="entry name" value="Gln_synth/guanido_kin_cat_dom"/>
</dbReference>
<evidence type="ECO:0000313" key="5">
    <source>
        <dbReference type="EMBL" id="KAL2912755.1"/>
    </source>
</evidence>
<dbReference type="Gene3D" id="3.30.590.10">
    <property type="entry name" value="Glutamine synthetase/guanido kinase, catalytic domain"/>
    <property type="match status" value="1"/>
</dbReference>
<dbReference type="InterPro" id="IPR022147">
    <property type="entry name" value="GSIII_N"/>
</dbReference>
<protein>
    <recommendedName>
        <fullName evidence="7">Glutamine synthetase</fullName>
    </recommendedName>
</protein>
<dbReference type="InterPro" id="IPR040577">
    <property type="entry name" value="Gln-synt_C"/>
</dbReference>
<dbReference type="Pfam" id="PF00120">
    <property type="entry name" value="Gln-synt_C"/>
    <property type="match status" value="1"/>
</dbReference>
<dbReference type="Pfam" id="PF12437">
    <property type="entry name" value="GSIII_N"/>
    <property type="match status" value="1"/>
</dbReference>
<gene>
    <name evidence="5" type="ORF">HK105_207747</name>
</gene>
<organism evidence="5 6">
    <name type="scientific">Polyrhizophydium stewartii</name>
    <dbReference type="NCBI Taxonomy" id="2732419"/>
    <lineage>
        <taxon>Eukaryota</taxon>
        <taxon>Fungi</taxon>
        <taxon>Fungi incertae sedis</taxon>
        <taxon>Chytridiomycota</taxon>
        <taxon>Chytridiomycota incertae sedis</taxon>
        <taxon>Chytridiomycetes</taxon>
        <taxon>Rhizophydiales</taxon>
        <taxon>Rhizophydiales incertae sedis</taxon>
        <taxon>Polyrhizophydium</taxon>
    </lineage>
</organism>
<dbReference type="PROSITE" id="PS51986">
    <property type="entry name" value="GS_BETA_GRASP"/>
    <property type="match status" value="1"/>
</dbReference>
<dbReference type="SMART" id="SM01230">
    <property type="entry name" value="Gln-synt_C"/>
    <property type="match status" value="1"/>
</dbReference>
<evidence type="ECO:0000259" key="4">
    <source>
        <dbReference type="PROSITE" id="PS51987"/>
    </source>
</evidence>
<evidence type="ECO:0000256" key="2">
    <source>
        <dbReference type="RuleBase" id="RU000384"/>
    </source>
</evidence>
<evidence type="ECO:0000259" key="3">
    <source>
        <dbReference type="PROSITE" id="PS51986"/>
    </source>
</evidence>
<dbReference type="InterPro" id="IPR052725">
    <property type="entry name" value="GS_Type-3"/>
</dbReference>
<dbReference type="EMBL" id="JADGIZ020000058">
    <property type="protein sequence ID" value="KAL2912755.1"/>
    <property type="molecule type" value="Genomic_DNA"/>
</dbReference>
<dbReference type="InterPro" id="IPR008146">
    <property type="entry name" value="Gln_synth_cat_dom"/>
</dbReference>
<evidence type="ECO:0000313" key="6">
    <source>
        <dbReference type="Proteomes" id="UP001527925"/>
    </source>
</evidence>
<accession>A0ABR4MZR7</accession>